<name>A0A392NNR6_9FABA</name>
<feature type="region of interest" description="Disordered" evidence="1">
    <location>
        <begin position="1"/>
        <end position="24"/>
    </location>
</feature>
<sequence length="59" mass="7087">MADNDMSKSKKEENVVSPSPPPRSEVFKRFKRFMRENVFDVWKVTLYQPRPINPAWFVE</sequence>
<accession>A0A392NNR6</accession>
<proteinExistence type="predicted"/>
<dbReference type="EMBL" id="LXQA010042298">
    <property type="protein sequence ID" value="MCI00125.1"/>
    <property type="molecule type" value="Genomic_DNA"/>
</dbReference>
<protein>
    <submittedName>
        <fullName evidence="2">Uncharacterized protein</fullName>
    </submittedName>
</protein>
<dbReference type="AlphaFoldDB" id="A0A392NNR6"/>
<keyword evidence="3" id="KW-1185">Reference proteome</keyword>
<feature type="compositionally biased region" description="Basic and acidic residues" evidence="1">
    <location>
        <begin position="1"/>
        <end position="14"/>
    </location>
</feature>
<reference evidence="2 3" key="1">
    <citation type="journal article" date="2018" name="Front. Plant Sci.">
        <title>Red Clover (Trifolium pratense) and Zigzag Clover (T. medium) - A Picture of Genomic Similarities and Differences.</title>
        <authorList>
            <person name="Dluhosova J."/>
            <person name="Istvanek J."/>
            <person name="Nedelnik J."/>
            <person name="Repkova J."/>
        </authorList>
    </citation>
    <scope>NUCLEOTIDE SEQUENCE [LARGE SCALE GENOMIC DNA]</scope>
    <source>
        <strain evidence="3">cv. 10/8</strain>
        <tissue evidence="2">Leaf</tissue>
    </source>
</reference>
<evidence type="ECO:0000313" key="3">
    <source>
        <dbReference type="Proteomes" id="UP000265520"/>
    </source>
</evidence>
<organism evidence="2 3">
    <name type="scientific">Trifolium medium</name>
    <dbReference type="NCBI Taxonomy" id="97028"/>
    <lineage>
        <taxon>Eukaryota</taxon>
        <taxon>Viridiplantae</taxon>
        <taxon>Streptophyta</taxon>
        <taxon>Embryophyta</taxon>
        <taxon>Tracheophyta</taxon>
        <taxon>Spermatophyta</taxon>
        <taxon>Magnoliopsida</taxon>
        <taxon>eudicotyledons</taxon>
        <taxon>Gunneridae</taxon>
        <taxon>Pentapetalae</taxon>
        <taxon>rosids</taxon>
        <taxon>fabids</taxon>
        <taxon>Fabales</taxon>
        <taxon>Fabaceae</taxon>
        <taxon>Papilionoideae</taxon>
        <taxon>50 kb inversion clade</taxon>
        <taxon>NPAAA clade</taxon>
        <taxon>Hologalegina</taxon>
        <taxon>IRL clade</taxon>
        <taxon>Trifolieae</taxon>
        <taxon>Trifolium</taxon>
    </lineage>
</organism>
<evidence type="ECO:0000256" key="1">
    <source>
        <dbReference type="SAM" id="MobiDB-lite"/>
    </source>
</evidence>
<dbReference type="Proteomes" id="UP000265520">
    <property type="component" value="Unassembled WGS sequence"/>
</dbReference>
<evidence type="ECO:0000313" key="2">
    <source>
        <dbReference type="EMBL" id="MCI00125.1"/>
    </source>
</evidence>
<comment type="caution">
    <text evidence="2">The sequence shown here is derived from an EMBL/GenBank/DDBJ whole genome shotgun (WGS) entry which is preliminary data.</text>
</comment>